<keyword evidence="1" id="KW-1133">Transmembrane helix</keyword>
<evidence type="ECO:0000313" key="2">
    <source>
        <dbReference type="EMBL" id="SMF19347.1"/>
    </source>
</evidence>
<keyword evidence="1" id="KW-0472">Membrane</keyword>
<accession>A0A1X7DQZ9</accession>
<sequence>MTTTASRRHTETEEPHWVEWATGLISALLVIAMIAWVGWEAVTEENTPPEFSTAVTGRGPVEGGYRVEFEIANKATKTAAAVVVRGEILDGGNAIEDADVTFDYVPAQSKSSGAILFSQDPGSREVRIRAVGYTDP</sequence>
<organism evidence="2 3">
    <name type="scientific">Xaviernesmea oryzae</name>
    <dbReference type="NCBI Taxonomy" id="464029"/>
    <lineage>
        <taxon>Bacteria</taxon>
        <taxon>Pseudomonadati</taxon>
        <taxon>Pseudomonadota</taxon>
        <taxon>Alphaproteobacteria</taxon>
        <taxon>Hyphomicrobiales</taxon>
        <taxon>Rhizobiaceae</taxon>
        <taxon>Rhizobium/Agrobacterium group</taxon>
        <taxon>Xaviernesmea</taxon>
    </lineage>
</organism>
<gene>
    <name evidence="2" type="ORF">SAMN02982989_5693</name>
</gene>
<keyword evidence="3" id="KW-1185">Reference proteome</keyword>
<protein>
    <submittedName>
        <fullName evidence="2">TIGR02588 family protein</fullName>
    </submittedName>
</protein>
<evidence type="ECO:0000256" key="1">
    <source>
        <dbReference type="SAM" id="Phobius"/>
    </source>
</evidence>
<keyword evidence="1" id="KW-0812">Transmembrane</keyword>
<dbReference type="NCBIfam" id="TIGR02588">
    <property type="entry name" value="TIGR02588 family protein"/>
    <property type="match status" value="1"/>
</dbReference>
<name>A0A1X7DQZ9_9HYPH</name>
<dbReference type="RefSeq" id="WP_085421070.1">
    <property type="nucleotide sequence ID" value="NZ_FXAF01000003.1"/>
</dbReference>
<dbReference type="OrthoDB" id="1445569at2"/>
<reference evidence="3" key="1">
    <citation type="submission" date="2017-04" db="EMBL/GenBank/DDBJ databases">
        <authorList>
            <person name="Varghese N."/>
            <person name="Submissions S."/>
        </authorList>
    </citation>
    <scope>NUCLEOTIDE SEQUENCE [LARGE SCALE GENOMIC DNA]</scope>
    <source>
        <strain evidence="3">B4P</strain>
    </source>
</reference>
<dbReference type="Proteomes" id="UP000192903">
    <property type="component" value="Unassembled WGS sequence"/>
</dbReference>
<feature type="transmembrane region" description="Helical" evidence="1">
    <location>
        <begin position="20"/>
        <end position="39"/>
    </location>
</feature>
<dbReference type="InterPro" id="IPR013417">
    <property type="entry name" value="CHP02588"/>
</dbReference>
<dbReference type="STRING" id="464029.SAMN02982989_5693"/>
<proteinExistence type="predicted"/>
<evidence type="ECO:0000313" key="3">
    <source>
        <dbReference type="Proteomes" id="UP000192903"/>
    </source>
</evidence>
<dbReference type="AlphaFoldDB" id="A0A1X7DQZ9"/>
<dbReference type="EMBL" id="FXAF01000003">
    <property type="protein sequence ID" value="SMF19347.1"/>
    <property type="molecule type" value="Genomic_DNA"/>
</dbReference>